<keyword evidence="6" id="KW-1185">Reference proteome</keyword>
<comment type="caution">
    <text evidence="5">The sequence shown here is derived from an EMBL/GenBank/DDBJ whole genome shotgun (WGS) entry which is preliminary data.</text>
</comment>
<evidence type="ECO:0000313" key="5">
    <source>
        <dbReference type="EMBL" id="MBP2381558.1"/>
    </source>
</evidence>
<dbReference type="PANTHER" id="PTHR10088">
    <property type="entry name" value="GLUCOKINASE REGULATORY PROTEIN"/>
    <property type="match status" value="1"/>
</dbReference>
<dbReference type="InterPro" id="IPR040190">
    <property type="entry name" value="MURQ/GCKR"/>
</dbReference>
<dbReference type="RefSeq" id="WP_342592107.1">
    <property type="nucleotide sequence ID" value="NZ_BAAAJW010000002.1"/>
</dbReference>
<feature type="domain" description="SIS" evidence="4">
    <location>
        <begin position="69"/>
        <end position="230"/>
    </location>
</feature>
<comment type="miscellaneous">
    <text evidence="3">A lyase-type mechanism (elimination/hydration) is suggested for the cleavage of the lactyl ether bond of MurNAc 6-phosphate, with the formation of an alpha,beta-unsaturated aldehyde intermediate with (E)-stereochemistry, followed by the syn addition of water to give product.</text>
</comment>
<dbReference type="InterPro" id="IPR001347">
    <property type="entry name" value="SIS_dom"/>
</dbReference>
<sequence>MSDSAAPIDRAALRSELGTLTTESVDASLHDLDLRSTESLVHLMNEQDQQVPRAVHAAAPAIVEAVDALTARLRAGGRLLYVGAGTAGRMGVLDASECPPTFGTDPSLVQGIIAGGPTALRSAVENAEDGAGEQDLREVGVGALDAVVGISASGRTPYVADALTHARSEGALTIAVACNAGSRIGELADIAIEVVVGPELISGSTRLKSGTAQKLVLNMLTTLTMVRLGKTYGNIMVDLRATNEKLRARAEHTVMMLTGADAEAAASALRKADGSTKLALLILATGLPAQDARDVLEAQDGHLRRALESQSAELLL</sequence>
<dbReference type="Gene3D" id="1.10.8.1080">
    <property type="match status" value="1"/>
</dbReference>
<evidence type="ECO:0000313" key="6">
    <source>
        <dbReference type="Proteomes" id="UP001519290"/>
    </source>
</evidence>
<dbReference type="PROSITE" id="PS51464">
    <property type="entry name" value="SIS"/>
    <property type="match status" value="1"/>
</dbReference>
<evidence type="ECO:0000256" key="3">
    <source>
        <dbReference type="HAMAP-Rule" id="MF_00068"/>
    </source>
</evidence>
<comment type="subunit">
    <text evidence="3">Homodimer.</text>
</comment>
<dbReference type="InterPro" id="IPR046348">
    <property type="entry name" value="SIS_dom_sf"/>
</dbReference>
<keyword evidence="1 3" id="KW-0456">Lyase</keyword>
<name>A0ABS4WZJ3_9MICO</name>
<dbReference type="InterPro" id="IPR005488">
    <property type="entry name" value="Etherase_MurQ"/>
</dbReference>
<keyword evidence="2 3" id="KW-0119">Carbohydrate metabolism</keyword>
<comment type="catalytic activity">
    <reaction evidence="3">
        <text>N-acetyl-D-muramate 6-phosphate + H2O = N-acetyl-D-glucosamine 6-phosphate + (R)-lactate</text>
        <dbReference type="Rhea" id="RHEA:26410"/>
        <dbReference type="ChEBI" id="CHEBI:15377"/>
        <dbReference type="ChEBI" id="CHEBI:16004"/>
        <dbReference type="ChEBI" id="CHEBI:57513"/>
        <dbReference type="ChEBI" id="CHEBI:58722"/>
        <dbReference type="EC" id="4.2.1.126"/>
    </reaction>
</comment>
<dbReference type="Gene3D" id="3.40.50.10490">
    <property type="entry name" value="Glucose-6-phosphate isomerase like protein, domain 1"/>
    <property type="match status" value="1"/>
</dbReference>
<evidence type="ECO:0000259" key="4">
    <source>
        <dbReference type="PROSITE" id="PS51464"/>
    </source>
</evidence>
<dbReference type="PROSITE" id="PS01272">
    <property type="entry name" value="GCKR"/>
    <property type="match status" value="1"/>
</dbReference>
<evidence type="ECO:0000256" key="2">
    <source>
        <dbReference type="ARBA" id="ARBA00023277"/>
    </source>
</evidence>
<comment type="function">
    <text evidence="3">Specifically catalyzes the cleavage of the D-lactyl ether substituent of MurNAc 6-phosphate, producing GlcNAc 6-phosphate and D-lactate.</text>
</comment>
<dbReference type="EMBL" id="JAGIOD010000001">
    <property type="protein sequence ID" value="MBP2381558.1"/>
    <property type="molecule type" value="Genomic_DNA"/>
</dbReference>
<dbReference type="GO" id="GO:0016829">
    <property type="term" value="F:lyase activity"/>
    <property type="evidence" value="ECO:0007669"/>
    <property type="project" value="UniProtKB-KW"/>
</dbReference>
<feature type="active site" description="Proton donor" evidence="3">
    <location>
        <position position="97"/>
    </location>
</feature>
<dbReference type="NCBIfam" id="NF009222">
    <property type="entry name" value="PRK12570.1"/>
    <property type="match status" value="1"/>
</dbReference>
<dbReference type="CDD" id="cd05007">
    <property type="entry name" value="SIS_Etherase"/>
    <property type="match status" value="1"/>
</dbReference>
<dbReference type="NCBIfam" id="TIGR00274">
    <property type="entry name" value="N-acetylmuramic acid 6-phosphate etherase"/>
    <property type="match status" value="1"/>
</dbReference>
<reference evidence="5 6" key="1">
    <citation type="submission" date="2021-03" db="EMBL/GenBank/DDBJ databases">
        <title>Sequencing the genomes of 1000 actinobacteria strains.</title>
        <authorList>
            <person name="Klenk H.-P."/>
        </authorList>
    </citation>
    <scope>NUCLEOTIDE SEQUENCE [LARGE SCALE GENOMIC DNA]</scope>
    <source>
        <strain evidence="5 6">DSM 14566</strain>
    </source>
</reference>
<dbReference type="PANTHER" id="PTHR10088:SF4">
    <property type="entry name" value="GLUCOKINASE REGULATORY PROTEIN"/>
    <property type="match status" value="1"/>
</dbReference>
<dbReference type="HAMAP" id="MF_00068">
    <property type="entry name" value="MurQ"/>
    <property type="match status" value="1"/>
</dbReference>
<dbReference type="EC" id="4.2.1.126" evidence="3"/>
<organism evidence="5 6">
    <name type="scientific">Brachybacterium sacelli</name>
    <dbReference type="NCBI Taxonomy" id="173364"/>
    <lineage>
        <taxon>Bacteria</taxon>
        <taxon>Bacillati</taxon>
        <taxon>Actinomycetota</taxon>
        <taxon>Actinomycetes</taxon>
        <taxon>Micrococcales</taxon>
        <taxon>Dermabacteraceae</taxon>
        <taxon>Brachybacterium</taxon>
    </lineage>
</organism>
<proteinExistence type="inferred from homology"/>
<feature type="active site" evidence="3">
    <location>
        <position position="128"/>
    </location>
</feature>
<protein>
    <recommendedName>
        <fullName evidence="3">N-acetylmuramic acid 6-phosphate etherase</fullName>
        <shortName evidence="3">MurNAc-6-P etherase</shortName>
        <ecNumber evidence="3">4.2.1.126</ecNumber>
    </recommendedName>
    <alternativeName>
        <fullName evidence="3">N-acetylmuramic acid 6-phosphate hydrolase</fullName>
    </alternativeName>
    <alternativeName>
        <fullName evidence="3">N-acetylmuramic acid 6-phosphate lyase</fullName>
    </alternativeName>
</protein>
<dbReference type="InterPro" id="IPR005486">
    <property type="entry name" value="Glucokinase_regulatory_CS"/>
</dbReference>
<evidence type="ECO:0000256" key="1">
    <source>
        <dbReference type="ARBA" id="ARBA00023239"/>
    </source>
</evidence>
<gene>
    <name evidence="3" type="primary">murQ</name>
    <name evidence="5" type="ORF">JOF43_001515</name>
</gene>
<comment type="pathway">
    <text evidence="3">Amino-sugar metabolism; N-acetylmuramate degradation.</text>
</comment>
<dbReference type="Proteomes" id="UP001519290">
    <property type="component" value="Unassembled WGS sequence"/>
</dbReference>
<dbReference type="NCBIfam" id="NF003915">
    <property type="entry name" value="PRK05441.1"/>
    <property type="match status" value="1"/>
</dbReference>
<dbReference type="SUPFAM" id="SSF53697">
    <property type="entry name" value="SIS domain"/>
    <property type="match status" value="1"/>
</dbReference>
<accession>A0ABS4WZJ3</accession>
<comment type="similarity">
    <text evidence="3">Belongs to the GCKR-like family. MurNAc-6-P etherase subfamily.</text>
</comment>
<dbReference type="Pfam" id="PF22645">
    <property type="entry name" value="GKRP_SIS_N"/>
    <property type="match status" value="1"/>
</dbReference>